<evidence type="ECO:0000256" key="3">
    <source>
        <dbReference type="ARBA" id="ARBA00022729"/>
    </source>
</evidence>
<dbReference type="PANTHER" id="PTHR23037">
    <property type="entry name" value="CYTOKINE RECEPTOR"/>
    <property type="match status" value="1"/>
</dbReference>
<dbReference type="GO" id="GO:0004896">
    <property type="term" value="F:cytokine receptor activity"/>
    <property type="evidence" value="ECO:0007669"/>
    <property type="project" value="TreeGrafter"/>
</dbReference>
<dbReference type="InterPro" id="IPR036116">
    <property type="entry name" value="FN3_sf"/>
</dbReference>
<feature type="compositionally biased region" description="Polar residues" evidence="9">
    <location>
        <begin position="877"/>
        <end position="908"/>
    </location>
</feature>
<evidence type="ECO:0000313" key="14">
    <source>
        <dbReference type="RefSeq" id="XP_022101618.1"/>
    </source>
</evidence>
<dbReference type="Pfam" id="PF09240">
    <property type="entry name" value="IL6Ra-bind"/>
    <property type="match status" value="1"/>
</dbReference>
<feature type="transmembrane region" description="Helical" evidence="10">
    <location>
        <begin position="484"/>
        <end position="505"/>
    </location>
</feature>
<dbReference type="InterPro" id="IPR015321">
    <property type="entry name" value="TypeI_recpt_CBD"/>
</dbReference>
<dbReference type="GO" id="GO:0009897">
    <property type="term" value="C:external side of plasma membrane"/>
    <property type="evidence" value="ECO:0007669"/>
    <property type="project" value="TreeGrafter"/>
</dbReference>
<evidence type="ECO:0000256" key="8">
    <source>
        <dbReference type="ARBA" id="ARBA00023180"/>
    </source>
</evidence>
<dbReference type="SMART" id="SM00409">
    <property type="entry name" value="IG"/>
    <property type="match status" value="1"/>
</dbReference>
<dbReference type="OrthoDB" id="9934532at2759"/>
<organism evidence="13 14">
    <name type="scientific">Acanthaster planci</name>
    <name type="common">Crown-of-thorns starfish</name>
    <dbReference type="NCBI Taxonomy" id="133434"/>
    <lineage>
        <taxon>Eukaryota</taxon>
        <taxon>Metazoa</taxon>
        <taxon>Echinodermata</taxon>
        <taxon>Eleutherozoa</taxon>
        <taxon>Asterozoa</taxon>
        <taxon>Asteroidea</taxon>
        <taxon>Valvatacea</taxon>
        <taxon>Valvatida</taxon>
        <taxon>Acanthasteridae</taxon>
        <taxon>Acanthaster</taxon>
    </lineage>
</organism>
<keyword evidence="3" id="KW-0732">Signal</keyword>
<evidence type="ECO:0000259" key="12">
    <source>
        <dbReference type="PROSITE" id="PS50853"/>
    </source>
</evidence>
<feature type="compositionally biased region" description="Polar residues" evidence="9">
    <location>
        <begin position="734"/>
        <end position="754"/>
    </location>
</feature>
<dbReference type="InterPro" id="IPR003599">
    <property type="entry name" value="Ig_sub"/>
</dbReference>
<dbReference type="GeneID" id="110985129"/>
<dbReference type="InterPro" id="IPR036179">
    <property type="entry name" value="Ig-like_dom_sf"/>
</dbReference>
<feature type="region of interest" description="Disordered" evidence="9">
    <location>
        <begin position="692"/>
        <end position="763"/>
    </location>
</feature>
<keyword evidence="4 10" id="KW-1133">Transmembrane helix</keyword>
<dbReference type="InterPro" id="IPR007110">
    <property type="entry name" value="Ig-like_dom"/>
</dbReference>
<dbReference type="Pfam" id="PF00041">
    <property type="entry name" value="fn3"/>
    <property type="match status" value="1"/>
</dbReference>
<sequence length="1154" mass="124074">MLTRNPYKSSVSKITTEASEAVRPVGLKWMDFCKKLGVGVPVSGRGGEPAGRLFTVAVICAVAGLSFAIDNSTLVIQAERVVVRVNSTIRLNCSLAQSGQQTEAVNIAWTRDGQPVPNAQIEMSGPATSQFVLKSVQFEDSGIYGCRVDDLAPPPTVKIQVGLPPPVITDLHCFSTNFRNVFCEWSNGPKTNLKTEHTLYWIDSEDKRTRCNLTVGCIFEHSAHLRVKSSNALNVTWSLSEQFIPEWMTVTNPPRLQKVSGISNSSLLVQWRPPLDYAQYPPNEQSKLEYQVFCELEDPEVGWRDCSPDGAKIVEVSRKMNKTHPSYVLEHLPQPYGLYRIKLRMRDYCTTIEYCKDDWRRWSNFSNIKEAHTKEAAPSPNVRLQLSCNFSSSDASKRDIQLTWKPPTVYEMNGLVQFYTISINATVFNTSDLPTNLSSYVERGLDPYEAYRISIMAHNSVGATHEESCEVPASSPVDGSTLKVVGIILATGMIFLFLIISLVAWQRFKKSMVKIPDIRLPNSIQADNLYMFGGPRRPPPREKESYDDLNNSTLIVDLTPDSENSAPCCNGIEAKGFVIDKDLAKEPIPEPPESSDKHPLLSARRTNSLVNENYSLAPTEQEALLASDPFLPDPVADPAGDYPHHYGGWKDSALSIRSGGSYTHLREEDGYIIMADGGLTPISEDCRRDWMDKVGDAPETRPSPAPLEGCDGQEPGMLPQGDFSSPYTLMARATPSTAQQVSHPTSTGTGYSSKGRNDSQEARLQPCRQNAPVGGCSPLDGGEPVVDSLLRCAVDEEPPGAAQEDAGSNLGSYVKQASLPPLSTSPKPPSSLPGSSGPSPSIRATPSLSEICSGRKTTDSADCSTNAEDSVPGSLLIPSQLNQKAGPGSSASPQQPNIPNAHLSSGSVDASPGSPCRGVASQWPAVESSPSSESDERSPVLLSNSDLPGEPTPLLPSNGDSQGELTPLVMNDSDTSGHSSQSDEEGCPTYAIAGFKPSAGSLQANKEGGYVTMDQPLLPIVGRAANGGIRDDEDGVTDPTKHSHAYVTPDQLATLTAPTDAAAPVALGSSSHNGKDLSIGNNVIPDEMAEAAVAIAQKAMCNGVNHDVADPKPSDNTPQHAVGTTSAPPADQNGGYLTEAQIRGMMKNSKDDSP</sequence>
<protein>
    <submittedName>
        <fullName evidence="14">Uncharacterized protein LOC110985129</fullName>
    </submittedName>
</protein>
<evidence type="ECO:0000256" key="7">
    <source>
        <dbReference type="ARBA" id="ARBA00023170"/>
    </source>
</evidence>
<keyword evidence="2 10" id="KW-0812">Transmembrane</keyword>
<name>A0A8B7Z7J1_ACAPL</name>
<evidence type="ECO:0000256" key="1">
    <source>
        <dbReference type="ARBA" id="ARBA00004479"/>
    </source>
</evidence>
<reference evidence="14" key="1">
    <citation type="submission" date="2025-08" db="UniProtKB">
        <authorList>
            <consortium name="RefSeq"/>
        </authorList>
    </citation>
    <scope>IDENTIFICATION</scope>
</reference>
<proteinExistence type="predicted"/>
<keyword evidence="6" id="KW-1015">Disulfide bond</keyword>
<dbReference type="KEGG" id="aplc:110985129"/>
<feature type="compositionally biased region" description="Polar residues" evidence="9">
    <location>
        <begin position="1114"/>
        <end position="1127"/>
    </location>
</feature>
<dbReference type="SMART" id="SM00060">
    <property type="entry name" value="FN3"/>
    <property type="match status" value="2"/>
</dbReference>
<dbReference type="PROSITE" id="PS50853">
    <property type="entry name" value="FN3"/>
    <property type="match status" value="1"/>
</dbReference>
<dbReference type="AlphaFoldDB" id="A0A8B7Z7J1"/>
<evidence type="ECO:0000256" key="9">
    <source>
        <dbReference type="SAM" id="MobiDB-lite"/>
    </source>
</evidence>
<dbReference type="InterPro" id="IPR003598">
    <property type="entry name" value="Ig_sub2"/>
</dbReference>
<dbReference type="Pfam" id="PF13927">
    <property type="entry name" value="Ig_3"/>
    <property type="match status" value="1"/>
</dbReference>
<evidence type="ECO:0000256" key="4">
    <source>
        <dbReference type="ARBA" id="ARBA00022989"/>
    </source>
</evidence>
<keyword evidence="13" id="KW-1185">Reference proteome</keyword>
<feature type="region of interest" description="Disordered" evidence="9">
    <location>
        <begin position="1104"/>
        <end position="1136"/>
    </location>
</feature>
<dbReference type="Gene3D" id="2.60.40.10">
    <property type="entry name" value="Immunoglobulins"/>
    <property type="match status" value="3"/>
</dbReference>
<keyword evidence="5 10" id="KW-0472">Membrane</keyword>
<accession>A0A8B7Z7J1</accession>
<evidence type="ECO:0000256" key="5">
    <source>
        <dbReference type="ARBA" id="ARBA00023136"/>
    </source>
</evidence>
<dbReference type="PROSITE" id="PS50835">
    <property type="entry name" value="IG_LIKE"/>
    <property type="match status" value="1"/>
</dbReference>
<dbReference type="SUPFAM" id="SSF49265">
    <property type="entry name" value="Fibronectin type III"/>
    <property type="match status" value="2"/>
</dbReference>
<gene>
    <name evidence="14" type="primary">LOC110985129</name>
</gene>
<evidence type="ECO:0000313" key="13">
    <source>
        <dbReference type="Proteomes" id="UP000694845"/>
    </source>
</evidence>
<evidence type="ECO:0000259" key="11">
    <source>
        <dbReference type="PROSITE" id="PS50835"/>
    </source>
</evidence>
<dbReference type="OMA" id="ISIMAHN"/>
<evidence type="ECO:0000256" key="2">
    <source>
        <dbReference type="ARBA" id="ARBA00022692"/>
    </source>
</evidence>
<keyword evidence="8" id="KW-0325">Glycoprotein</keyword>
<dbReference type="RefSeq" id="XP_022101618.1">
    <property type="nucleotide sequence ID" value="XM_022245926.1"/>
</dbReference>
<dbReference type="CDD" id="cd00063">
    <property type="entry name" value="FN3"/>
    <property type="match status" value="1"/>
</dbReference>
<evidence type="ECO:0000256" key="6">
    <source>
        <dbReference type="ARBA" id="ARBA00023157"/>
    </source>
</evidence>
<dbReference type="Proteomes" id="UP000694845">
    <property type="component" value="Unplaced"/>
</dbReference>
<dbReference type="SUPFAM" id="SSF48726">
    <property type="entry name" value="Immunoglobulin"/>
    <property type="match status" value="1"/>
</dbReference>
<feature type="compositionally biased region" description="Low complexity" evidence="9">
    <location>
        <begin position="832"/>
        <end position="841"/>
    </location>
</feature>
<feature type="region of interest" description="Disordered" evidence="9">
    <location>
        <begin position="796"/>
        <end position="995"/>
    </location>
</feature>
<dbReference type="PANTHER" id="PTHR23037:SF35">
    <property type="entry name" value="FIBRONECTIN TYPE-III DOMAIN-CONTAINING PROTEIN"/>
    <property type="match status" value="1"/>
</dbReference>
<feature type="domain" description="Ig-like" evidence="11">
    <location>
        <begin position="72"/>
        <end position="158"/>
    </location>
</feature>
<feature type="domain" description="Fibronectin type-III" evidence="12">
    <location>
        <begin position="386"/>
        <end position="478"/>
    </location>
</feature>
<evidence type="ECO:0000256" key="10">
    <source>
        <dbReference type="SAM" id="Phobius"/>
    </source>
</evidence>
<dbReference type="InterPro" id="IPR013783">
    <property type="entry name" value="Ig-like_fold"/>
</dbReference>
<comment type="subcellular location">
    <subcellularLocation>
        <location evidence="1">Membrane</location>
        <topology evidence="1">Single-pass type I membrane protein</topology>
    </subcellularLocation>
</comment>
<dbReference type="SMART" id="SM00408">
    <property type="entry name" value="IGc2"/>
    <property type="match status" value="1"/>
</dbReference>
<keyword evidence="7" id="KW-0675">Receptor</keyword>
<dbReference type="InterPro" id="IPR003961">
    <property type="entry name" value="FN3_dom"/>
</dbReference>